<protein>
    <submittedName>
        <fullName evidence="1">Uncharacterized protein</fullName>
    </submittedName>
</protein>
<dbReference type="EMBL" id="JAURVH010001518">
    <property type="protein sequence ID" value="KAK5928665.1"/>
    <property type="molecule type" value="Genomic_DNA"/>
</dbReference>
<name>A0AAN8DZV6_CHAGU</name>
<reference evidence="1 2" key="1">
    <citation type="journal article" date="2023" name="Mol. Biol. Evol.">
        <title>Genomics of Secondarily Temperate Adaptation in the Only Non-Antarctic Icefish.</title>
        <authorList>
            <person name="Rivera-Colon A.G."/>
            <person name="Rayamajhi N."/>
            <person name="Minhas B.F."/>
            <person name="Madrigal G."/>
            <person name="Bilyk K.T."/>
            <person name="Yoon V."/>
            <person name="Hune M."/>
            <person name="Gregory S."/>
            <person name="Cheng C.H.C."/>
            <person name="Catchen J.M."/>
        </authorList>
    </citation>
    <scope>NUCLEOTIDE SEQUENCE [LARGE SCALE GENOMIC DNA]</scope>
    <source>
        <tissue evidence="1">White muscle</tissue>
    </source>
</reference>
<sequence>MKRSASTYDITRNLKPTFSAALPGHTFAPLSPTSPEALCASLRGSQTLQSCPNYSSERRISQTLRLLRTPSQACFWSSGDSLHSLGFPLYMTE</sequence>
<evidence type="ECO:0000313" key="1">
    <source>
        <dbReference type="EMBL" id="KAK5928665.1"/>
    </source>
</evidence>
<proteinExistence type="predicted"/>
<comment type="caution">
    <text evidence="1">The sequence shown here is derived from an EMBL/GenBank/DDBJ whole genome shotgun (WGS) entry which is preliminary data.</text>
</comment>
<dbReference type="AlphaFoldDB" id="A0AAN8DZV6"/>
<dbReference type="Proteomes" id="UP001331515">
    <property type="component" value="Unassembled WGS sequence"/>
</dbReference>
<gene>
    <name evidence="1" type="ORF">CgunFtcFv8_013713</name>
</gene>
<keyword evidence="2" id="KW-1185">Reference proteome</keyword>
<organism evidence="1 2">
    <name type="scientific">Champsocephalus gunnari</name>
    <name type="common">Mackerel icefish</name>
    <dbReference type="NCBI Taxonomy" id="52237"/>
    <lineage>
        <taxon>Eukaryota</taxon>
        <taxon>Metazoa</taxon>
        <taxon>Chordata</taxon>
        <taxon>Craniata</taxon>
        <taxon>Vertebrata</taxon>
        <taxon>Euteleostomi</taxon>
        <taxon>Actinopterygii</taxon>
        <taxon>Neopterygii</taxon>
        <taxon>Teleostei</taxon>
        <taxon>Neoteleostei</taxon>
        <taxon>Acanthomorphata</taxon>
        <taxon>Eupercaria</taxon>
        <taxon>Perciformes</taxon>
        <taxon>Notothenioidei</taxon>
        <taxon>Channichthyidae</taxon>
        <taxon>Champsocephalus</taxon>
    </lineage>
</organism>
<accession>A0AAN8DZV6</accession>
<evidence type="ECO:0000313" key="2">
    <source>
        <dbReference type="Proteomes" id="UP001331515"/>
    </source>
</evidence>